<accession>A0ACA9YDH9</accession>
<organism evidence="1 2">
    <name type="scientific">[Candida] jaroonii</name>
    <dbReference type="NCBI Taxonomy" id="467808"/>
    <lineage>
        <taxon>Eukaryota</taxon>
        <taxon>Fungi</taxon>
        <taxon>Dikarya</taxon>
        <taxon>Ascomycota</taxon>
        <taxon>Saccharomycotina</taxon>
        <taxon>Pichiomycetes</taxon>
        <taxon>Debaryomycetaceae</taxon>
        <taxon>Yamadazyma</taxon>
    </lineage>
</organism>
<keyword evidence="2" id="KW-1185">Reference proteome</keyword>
<protein>
    <submittedName>
        <fullName evidence="1">Uncharacterized protein</fullName>
    </submittedName>
</protein>
<sequence>MLGQQNIRPSLSEQPAWLESQNKKRTIPNHLVSRRKTGFQISTSAQSKKDIKNGDYLQSSNSFNLVSFGGSPRKLTLDSRASTNNGFDTTVGDLTKYDETNRTMNDELSSYEFDNDLPPLKSIYDLNDELLLSLDKPTHSDSILNKDPKSFNNVFNHGNDQLTPVDKKEDKIVNPLEHGESGILVFGYPENMSNQVIQHFQQFGNVLEDFEVNRKKKTFFQSNEKIFPCFMGPSWVKITYDNPASAMDSLQENGSIFNGVLLGVIPYTKDAIEKLQNRKLSDNEDIGGIGERKKQDNDTTANHTMNNASPQTQSNLSSLEVKSNNVFLQENGTVDPAKSNSKNNLGFWDNTMKFLFGFNEL</sequence>
<evidence type="ECO:0000313" key="2">
    <source>
        <dbReference type="Proteomes" id="UP001152531"/>
    </source>
</evidence>
<gene>
    <name evidence="1" type="ORF">CLIB1444_13S00628</name>
</gene>
<reference evidence="1" key="1">
    <citation type="submission" date="2022-06" db="EMBL/GenBank/DDBJ databases">
        <authorList>
            <person name="Legras J.-L."/>
            <person name="Devillers H."/>
            <person name="Grondin C."/>
        </authorList>
    </citation>
    <scope>NUCLEOTIDE SEQUENCE</scope>
    <source>
        <strain evidence="1">CLIB 1444</strain>
    </source>
</reference>
<name>A0ACA9YDH9_9ASCO</name>
<comment type="caution">
    <text evidence="1">The sequence shown here is derived from an EMBL/GenBank/DDBJ whole genome shotgun (WGS) entry which is preliminary data.</text>
</comment>
<evidence type="ECO:0000313" key="1">
    <source>
        <dbReference type="EMBL" id="CAH6723112.1"/>
    </source>
</evidence>
<dbReference type="Proteomes" id="UP001152531">
    <property type="component" value="Unassembled WGS sequence"/>
</dbReference>
<proteinExistence type="predicted"/>
<dbReference type="EMBL" id="CALSDN010000013">
    <property type="protein sequence ID" value="CAH6723112.1"/>
    <property type="molecule type" value="Genomic_DNA"/>
</dbReference>